<feature type="binding site" evidence="9">
    <location>
        <position position="209"/>
    </location>
    <ligand>
        <name>1D-myo-inositol 1,3,4-trisphosphate</name>
        <dbReference type="ChEBI" id="CHEBI:58414"/>
    </ligand>
</feature>
<comment type="function">
    <text evidence="8">Kinase that can phosphorylate various inositol polyphosphate such as Ins(3,4,5,6)P4 or Ins(1,3,4)P3.</text>
</comment>
<evidence type="ECO:0000259" key="12">
    <source>
        <dbReference type="Pfam" id="PF17927"/>
    </source>
</evidence>
<sequence>MSTSSTKELVVGVVFPAKKIGHLRNVLEETKDGVRFVLIDLFDASLTSAAAIAAKFGHLDVLLHKLAHEMVFSRLGDDAAKKRLQVMTEYVALHPQVKVIDPIDSVQLLTDRHDACHMLVKLRETTPHDEVAFNVPPFHVVDSKESYEKLVHAVESGALPLPLICKSVEACATDRSHMMSVVTQREDLVQQEYPCLYQSFINHSARLFKGYVLGDLINVAERRSLPNLSATATRVHFNTQETYPTDHDFHGTASSTSAAASTSAHSQEEIFAAVREIGERIRKTLRLSLFGFDVIVSDATNEYFVIDVNYFPSYKELDDFGSVLRRHIRKTSEGGQ</sequence>
<keyword evidence="4 8" id="KW-0547">Nucleotide-binding</keyword>
<feature type="binding site" evidence="9">
    <location>
        <position position="177"/>
    </location>
    <ligand>
        <name>1D-myo-inositol 1,3,4-trisphosphate</name>
        <dbReference type="ChEBI" id="CHEBI:58414"/>
    </ligand>
</feature>
<dbReference type="Pfam" id="PF17927">
    <property type="entry name" value="Ins134_P3_kin_N"/>
    <property type="match status" value="1"/>
</dbReference>
<dbReference type="Pfam" id="PF05770">
    <property type="entry name" value="Ins134_P3_kin"/>
    <property type="match status" value="1"/>
</dbReference>
<feature type="binding site" evidence="9">
    <location>
        <position position="112"/>
    </location>
    <ligand>
        <name>ATP</name>
        <dbReference type="ChEBI" id="CHEBI:30616"/>
    </ligand>
</feature>
<feature type="binding site" evidence="9">
    <location>
        <position position="313"/>
    </location>
    <ligand>
        <name>1D-myo-inositol 1,3,4-trisphosphate</name>
        <dbReference type="ChEBI" id="CHEBI:58414"/>
    </ligand>
</feature>
<evidence type="ECO:0000313" key="14">
    <source>
        <dbReference type="Proteomes" id="UP000794436"/>
    </source>
</evidence>
<dbReference type="PANTHER" id="PTHR14217:SF1">
    <property type="entry name" value="INOSITOL-TETRAKISPHOSPHATE 1-KINASE"/>
    <property type="match status" value="1"/>
</dbReference>
<evidence type="ECO:0000256" key="8">
    <source>
        <dbReference type="PIRNR" id="PIRNR038186"/>
    </source>
</evidence>
<dbReference type="GO" id="GO:0005524">
    <property type="term" value="F:ATP binding"/>
    <property type="evidence" value="ECO:0007669"/>
    <property type="project" value="UniProtKB-KW"/>
</dbReference>
<dbReference type="GO" id="GO:0005737">
    <property type="term" value="C:cytoplasm"/>
    <property type="evidence" value="ECO:0007669"/>
    <property type="project" value="TreeGrafter"/>
</dbReference>
<gene>
    <name evidence="13" type="ORF">Poli38472_013515</name>
</gene>
<evidence type="ECO:0000256" key="3">
    <source>
        <dbReference type="ARBA" id="ARBA00022723"/>
    </source>
</evidence>
<dbReference type="InterPro" id="IPR008656">
    <property type="entry name" value="Inositol_tetrakis-P_1-kinase"/>
</dbReference>
<evidence type="ECO:0000256" key="9">
    <source>
        <dbReference type="PIRSR" id="PIRSR038186-1"/>
    </source>
</evidence>
<dbReference type="OrthoDB" id="25308at2759"/>
<feature type="binding site" evidence="9">
    <location>
        <position position="224"/>
    </location>
    <ligand>
        <name>ATP</name>
        <dbReference type="ChEBI" id="CHEBI:30616"/>
    </ligand>
</feature>
<organism evidence="13 14">
    <name type="scientific">Pythium oligandrum</name>
    <name type="common">Mycoparasitic fungus</name>
    <dbReference type="NCBI Taxonomy" id="41045"/>
    <lineage>
        <taxon>Eukaryota</taxon>
        <taxon>Sar</taxon>
        <taxon>Stramenopiles</taxon>
        <taxon>Oomycota</taxon>
        <taxon>Peronosporomycetes</taxon>
        <taxon>Pythiales</taxon>
        <taxon>Pythiaceae</taxon>
        <taxon>Pythium</taxon>
    </lineage>
</organism>
<dbReference type="InterPro" id="IPR040464">
    <property type="entry name" value="InsP(3)kin_ATP-grasp"/>
</dbReference>
<dbReference type="Gene3D" id="3.30.470.20">
    <property type="entry name" value="ATP-grasp fold, B domain"/>
    <property type="match status" value="1"/>
</dbReference>
<dbReference type="EMBL" id="SPLM01000113">
    <property type="protein sequence ID" value="TMW58041.1"/>
    <property type="molecule type" value="Genomic_DNA"/>
</dbReference>
<feature type="binding site" evidence="9">
    <location>
        <position position="166"/>
    </location>
    <ligand>
        <name>ATP</name>
        <dbReference type="ChEBI" id="CHEBI:30616"/>
    </ligand>
</feature>
<name>A0A8K1C7G2_PYTOL</name>
<feature type="binding site" evidence="9">
    <location>
        <position position="309"/>
    </location>
    <ligand>
        <name>1D-myo-inositol 1,3,4-trisphosphate</name>
        <dbReference type="ChEBI" id="CHEBI:58414"/>
    </ligand>
</feature>
<dbReference type="PANTHER" id="PTHR14217">
    <property type="entry name" value="INOSITOL-TETRAKISPHOSPHATE 1-KINASE"/>
    <property type="match status" value="1"/>
</dbReference>
<feature type="domain" description="Inositol 1,3,4-trisphosphate 5/6-kinase ATP-grasp" evidence="11">
    <location>
        <begin position="131"/>
        <end position="328"/>
    </location>
</feature>
<feature type="binding site" evidence="9">
    <location>
        <begin position="198"/>
        <end position="209"/>
    </location>
    <ligand>
        <name>ATP</name>
        <dbReference type="ChEBI" id="CHEBI:30616"/>
    </ligand>
</feature>
<reference evidence="13" key="1">
    <citation type="submission" date="2019-03" db="EMBL/GenBank/DDBJ databases">
        <title>Long read genome sequence of the mycoparasitic Pythium oligandrum ATCC 38472 isolated from sugarbeet rhizosphere.</title>
        <authorList>
            <person name="Gaulin E."/>
        </authorList>
    </citation>
    <scope>NUCLEOTIDE SEQUENCE</scope>
    <source>
        <strain evidence="13">ATCC 38472_TT</strain>
    </source>
</reference>
<feature type="domain" description="Inositol-tetrakisphosphate 1-kinase N-terminal" evidence="12">
    <location>
        <begin position="56"/>
        <end position="105"/>
    </location>
</feature>
<dbReference type="GO" id="GO:0052725">
    <property type="term" value="F:inositol-1,3,4-trisphosphate 6-kinase activity"/>
    <property type="evidence" value="ECO:0007669"/>
    <property type="project" value="InterPro"/>
</dbReference>
<keyword evidence="7 8" id="KW-0460">Magnesium</keyword>
<comment type="caution">
    <text evidence="13">The sequence shown here is derived from an EMBL/GenBank/DDBJ whole genome shotgun (WGS) entry which is preliminary data.</text>
</comment>
<dbReference type="SUPFAM" id="SSF56059">
    <property type="entry name" value="Glutathione synthetase ATP-binding domain-like"/>
    <property type="match status" value="1"/>
</dbReference>
<evidence type="ECO:0000256" key="4">
    <source>
        <dbReference type="ARBA" id="ARBA00022741"/>
    </source>
</evidence>
<proteinExistence type="inferred from homology"/>
<comment type="catalytic activity">
    <reaction evidence="8">
        <text>1D-myo-inositol 3,4,5,6-tetrakisphosphate + ATP = 1D-myo-inositol 1,3,4,5,6-pentakisphosphate + ADP + H(+)</text>
        <dbReference type="Rhea" id="RHEA:12452"/>
        <dbReference type="ChEBI" id="CHEBI:15378"/>
        <dbReference type="ChEBI" id="CHEBI:30616"/>
        <dbReference type="ChEBI" id="CHEBI:57539"/>
        <dbReference type="ChEBI" id="CHEBI:57733"/>
        <dbReference type="ChEBI" id="CHEBI:456216"/>
        <dbReference type="EC" id="2.7.1.134"/>
    </reaction>
</comment>
<comment type="cofactor">
    <cofactor evidence="8 10">
        <name>Mg(2+)</name>
        <dbReference type="ChEBI" id="CHEBI:18420"/>
    </cofactor>
    <text evidence="8 10">Binds 2 magnesium ions per subunit.</text>
</comment>
<evidence type="ECO:0000256" key="5">
    <source>
        <dbReference type="ARBA" id="ARBA00022777"/>
    </source>
</evidence>
<feature type="binding site" evidence="10">
    <location>
        <position position="307"/>
    </location>
    <ligand>
        <name>Mg(2+)</name>
        <dbReference type="ChEBI" id="CHEBI:18420"/>
        <label>1</label>
    </ligand>
</feature>
<keyword evidence="3 8" id="KW-0479">Metal-binding</keyword>
<keyword evidence="6 8" id="KW-0067">ATP-binding</keyword>
<accession>A0A8K1C7G2</accession>
<dbReference type="GO" id="GO:0047325">
    <property type="term" value="F:inositol-3,4,5,6-tetrakisphosphate 1-kinase activity"/>
    <property type="evidence" value="ECO:0007669"/>
    <property type="project" value="UniProtKB-EC"/>
</dbReference>
<dbReference type="PIRSF" id="PIRSF038186">
    <property type="entry name" value="ITPK"/>
    <property type="match status" value="1"/>
</dbReference>
<feature type="binding site" evidence="10">
    <location>
        <position position="309"/>
    </location>
    <ligand>
        <name>Mg(2+)</name>
        <dbReference type="ChEBI" id="CHEBI:18420"/>
        <label>2</label>
    </ligand>
</feature>
<keyword evidence="2 8" id="KW-0808">Transferase</keyword>
<dbReference type="EC" id="2.7.1.134" evidence="8"/>
<keyword evidence="5 8" id="KW-0418">Kinase</keyword>
<evidence type="ECO:0000256" key="7">
    <source>
        <dbReference type="ARBA" id="ARBA00022842"/>
    </source>
</evidence>
<evidence type="ECO:0000256" key="6">
    <source>
        <dbReference type="ARBA" id="ARBA00022840"/>
    </source>
</evidence>
<dbReference type="GO" id="GO:0052726">
    <property type="term" value="F:inositol-1,3,4-trisphosphate 5-kinase activity"/>
    <property type="evidence" value="ECO:0007669"/>
    <property type="project" value="InterPro"/>
</dbReference>
<keyword evidence="14" id="KW-1185">Reference proteome</keyword>
<dbReference type="Proteomes" id="UP000794436">
    <property type="component" value="Unassembled WGS sequence"/>
</dbReference>
<dbReference type="AlphaFoldDB" id="A0A8K1C7G2"/>
<evidence type="ECO:0000313" key="13">
    <source>
        <dbReference type="EMBL" id="TMW58041.1"/>
    </source>
</evidence>
<feature type="binding site" evidence="10">
    <location>
        <position position="293"/>
    </location>
    <ligand>
        <name>Mg(2+)</name>
        <dbReference type="ChEBI" id="CHEBI:18420"/>
        <label>1</label>
    </ligand>
</feature>
<evidence type="ECO:0000256" key="1">
    <source>
        <dbReference type="ARBA" id="ARBA00009601"/>
    </source>
</evidence>
<feature type="binding site" evidence="10">
    <location>
        <position position="307"/>
    </location>
    <ligand>
        <name>Mg(2+)</name>
        <dbReference type="ChEBI" id="CHEBI:18420"/>
        <label>2</label>
    </ligand>
</feature>
<dbReference type="InterPro" id="IPR041429">
    <property type="entry name" value="ITPK1_N"/>
</dbReference>
<comment type="similarity">
    <text evidence="1 8">Belongs to the ITPK1 family.</text>
</comment>
<evidence type="ECO:0000259" key="11">
    <source>
        <dbReference type="Pfam" id="PF05770"/>
    </source>
</evidence>
<evidence type="ECO:0000256" key="10">
    <source>
        <dbReference type="PIRSR" id="PIRSR038186-2"/>
    </source>
</evidence>
<comment type="subunit">
    <text evidence="8">Monomer.</text>
</comment>
<protein>
    <recommendedName>
        <fullName evidence="8">Inositol-tetrakisphosphate 1-kinase</fullName>
        <ecNumber evidence="8">2.7.1.134</ecNumber>
    </recommendedName>
</protein>
<dbReference type="GO" id="GO:0032957">
    <property type="term" value="P:inositol trisphosphate metabolic process"/>
    <property type="evidence" value="ECO:0007669"/>
    <property type="project" value="InterPro"/>
</dbReference>
<evidence type="ECO:0000256" key="2">
    <source>
        <dbReference type="ARBA" id="ARBA00022679"/>
    </source>
</evidence>
<dbReference type="GO" id="GO:0000287">
    <property type="term" value="F:magnesium ion binding"/>
    <property type="evidence" value="ECO:0007669"/>
    <property type="project" value="InterPro"/>
</dbReference>